<feature type="transmembrane region" description="Helical" evidence="12">
    <location>
        <begin position="286"/>
        <end position="304"/>
    </location>
</feature>
<evidence type="ECO:0000313" key="16">
    <source>
        <dbReference type="EMBL" id="GAA0550997.1"/>
    </source>
</evidence>
<feature type="transmembrane region" description="Helical" evidence="12">
    <location>
        <begin position="310"/>
        <end position="329"/>
    </location>
</feature>
<dbReference type="Gene3D" id="1.20.1560.10">
    <property type="entry name" value="ABC transporter type 1, transmembrane domain"/>
    <property type="match status" value="1"/>
</dbReference>
<evidence type="ECO:0000259" key="15">
    <source>
        <dbReference type="PROSITE" id="PS50990"/>
    </source>
</evidence>
<reference evidence="19" key="2">
    <citation type="journal article" date="2019" name="Int. J. Syst. Evol. Microbiol.">
        <title>The Global Catalogue of Microorganisms (GCM) 10K type strain sequencing project: providing services to taxonomists for standard genome sequencing and annotation.</title>
        <authorList>
            <consortium name="The Broad Institute Genomics Platform"/>
            <consortium name="The Broad Institute Genome Sequencing Center for Infectious Disease"/>
            <person name="Wu L."/>
            <person name="Ma J."/>
        </authorList>
    </citation>
    <scope>NUCLEOTIDE SEQUENCE [LARGE SCALE GENOMIC DNA]</scope>
    <source>
        <strain evidence="19">JCM 10667</strain>
    </source>
</reference>
<feature type="domain" description="ABC transmembrane type-1" evidence="14">
    <location>
        <begin position="171"/>
        <end position="452"/>
    </location>
</feature>
<dbReference type="GO" id="GO:0008234">
    <property type="term" value="F:cysteine-type peptidase activity"/>
    <property type="evidence" value="ECO:0007669"/>
    <property type="project" value="UniProtKB-KW"/>
</dbReference>
<evidence type="ECO:0000313" key="19">
    <source>
        <dbReference type="Proteomes" id="UP001501427"/>
    </source>
</evidence>
<reference evidence="16" key="4">
    <citation type="submission" date="2023-12" db="EMBL/GenBank/DDBJ databases">
        <authorList>
            <person name="Sun Q."/>
            <person name="Inoue M."/>
        </authorList>
    </citation>
    <scope>NUCLEOTIDE SEQUENCE</scope>
    <source>
        <strain evidence="16">JCM 10667</strain>
    </source>
</reference>
<evidence type="ECO:0000259" key="13">
    <source>
        <dbReference type="PROSITE" id="PS50893"/>
    </source>
</evidence>
<dbReference type="AlphaFoldDB" id="A0A7W7IK21"/>
<keyword evidence="9 12" id="KW-1133">Transmembrane helix</keyword>
<keyword evidence="4 12" id="KW-0812">Transmembrane</keyword>
<dbReference type="InterPro" id="IPR005074">
    <property type="entry name" value="Peptidase_C39"/>
</dbReference>
<dbReference type="PROSITE" id="PS50990">
    <property type="entry name" value="PEPTIDASE_C39"/>
    <property type="match status" value="1"/>
</dbReference>
<dbReference type="Proteomes" id="UP000549343">
    <property type="component" value="Unassembled WGS sequence"/>
</dbReference>
<evidence type="ECO:0000256" key="4">
    <source>
        <dbReference type="ARBA" id="ARBA00022692"/>
    </source>
</evidence>
<dbReference type="GO" id="GO:0015421">
    <property type="term" value="F:ABC-type oligopeptide transporter activity"/>
    <property type="evidence" value="ECO:0007669"/>
    <property type="project" value="TreeGrafter"/>
</dbReference>
<feature type="domain" description="Peptidase C39" evidence="15">
    <location>
        <begin position="20"/>
        <end position="139"/>
    </location>
</feature>
<keyword evidence="19" id="KW-1185">Reference proteome</keyword>
<keyword evidence="2" id="KW-0813">Transport</keyword>
<evidence type="ECO:0000313" key="18">
    <source>
        <dbReference type="Proteomes" id="UP000549343"/>
    </source>
</evidence>
<dbReference type="PROSITE" id="PS00211">
    <property type="entry name" value="ABC_TRANSPORTER_1"/>
    <property type="match status" value="1"/>
</dbReference>
<dbReference type="SMART" id="SM00382">
    <property type="entry name" value="AAA"/>
    <property type="match status" value="1"/>
</dbReference>
<keyword evidence="10 12" id="KW-0472">Membrane</keyword>
<feature type="transmembrane region" description="Helical" evidence="12">
    <location>
        <begin position="389"/>
        <end position="414"/>
    </location>
</feature>
<evidence type="ECO:0000256" key="11">
    <source>
        <dbReference type="ARBA" id="ARBA00061644"/>
    </source>
</evidence>
<name>A0A7W7IK21_9ACTN</name>
<dbReference type="Pfam" id="PF00005">
    <property type="entry name" value="ABC_tran"/>
    <property type="match status" value="1"/>
</dbReference>
<organism evidence="17 18">
    <name type="scientific">Actinomadura livida</name>
    <dbReference type="NCBI Taxonomy" id="79909"/>
    <lineage>
        <taxon>Bacteria</taxon>
        <taxon>Bacillati</taxon>
        <taxon>Actinomycetota</taxon>
        <taxon>Actinomycetes</taxon>
        <taxon>Streptosporangiales</taxon>
        <taxon>Thermomonosporaceae</taxon>
        <taxon>Actinomadura</taxon>
    </lineage>
</organism>
<dbReference type="EMBL" id="JACHMV010000001">
    <property type="protein sequence ID" value="MBB4778529.1"/>
    <property type="molecule type" value="Genomic_DNA"/>
</dbReference>
<evidence type="ECO:0000256" key="8">
    <source>
        <dbReference type="ARBA" id="ARBA00022840"/>
    </source>
</evidence>
<keyword evidence="8" id="KW-0067">ATP-binding</keyword>
<dbReference type="GO" id="GO:0016887">
    <property type="term" value="F:ATP hydrolysis activity"/>
    <property type="evidence" value="ECO:0007669"/>
    <property type="project" value="InterPro"/>
</dbReference>
<dbReference type="GO" id="GO:0005524">
    <property type="term" value="F:ATP binding"/>
    <property type="evidence" value="ECO:0007669"/>
    <property type="project" value="UniProtKB-KW"/>
</dbReference>
<proteinExistence type="inferred from homology"/>
<dbReference type="InterPro" id="IPR011527">
    <property type="entry name" value="ABC1_TM_dom"/>
</dbReference>
<dbReference type="GO" id="GO:0005886">
    <property type="term" value="C:plasma membrane"/>
    <property type="evidence" value="ECO:0007669"/>
    <property type="project" value="UniProtKB-SubCell"/>
</dbReference>
<dbReference type="InterPro" id="IPR039421">
    <property type="entry name" value="Type_1_exporter"/>
</dbReference>
<evidence type="ECO:0000256" key="6">
    <source>
        <dbReference type="ARBA" id="ARBA00022801"/>
    </source>
</evidence>
<keyword evidence="6" id="KW-0378">Hydrolase</keyword>
<dbReference type="SUPFAM" id="SSF52540">
    <property type="entry name" value="P-loop containing nucleoside triphosphate hydrolases"/>
    <property type="match status" value="1"/>
</dbReference>
<keyword evidence="7" id="KW-0645">Protease</keyword>
<dbReference type="Gene3D" id="3.40.50.300">
    <property type="entry name" value="P-loop containing nucleotide triphosphate hydrolases"/>
    <property type="match status" value="1"/>
</dbReference>
<dbReference type="FunFam" id="3.40.50.300:FF:000299">
    <property type="entry name" value="ABC transporter ATP-binding protein/permease"/>
    <property type="match status" value="1"/>
</dbReference>
<keyword evidence="5" id="KW-0547">Nucleotide-binding</keyword>
<dbReference type="Gene3D" id="3.90.70.10">
    <property type="entry name" value="Cysteine proteinases"/>
    <property type="match status" value="1"/>
</dbReference>
<protein>
    <submittedName>
        <fullName evidence="17">ABC-type bacteriocin/lantibiotic exporter with double-glycine peptidase domain</fullName>
    </submittedName>
    <submittedName>
        <fullName evidence="16">NHLP family bacteriocin export ABC transporter peptidase/permease/ATPase subunit</fullName>
    </submittedName>
</protein>
<evidence type="ECO:0000256" key="10">
    <source>
        <dbReference type="ARBA" id="ARBA00023136"/>
    </source>
</evidence>
<comment type="subcellular location">
    <subcellularLocation>
        <location evidence="1">Cell membrane</location>
        <topology evidence="1">Multi-pass membrane protein</topology>
    </subcellularLocation>
</comment>
<feature type="domain" description="ABC transporter" evidence="13">
    <location>
        <begin position="484"/>
        <end position="716"/>
    </location>
</feature>
<accession>A0A7W7IK21</accession>
<dbReference type="GO" id="GO:0006508">
    <property type="term" value="P:proteolysis"/>
    <property type="evidence" value="ECO:0007669"/>
    <property type="project" value="InterPro"/>
</dbReference>
<evidence type="ECO:0000256" key="5">
    <source>
        <dbReference type="ARBA" id="ARBA00022741"/>
    </source>
</evidence>
<gene>
    <name evidence="17" type="ORF">F4557_006947</name>
    <name evidence="16" type="ORF">GCM10009546_11320</name>
</gene>
<evidence type="ECO:0000256" key="9">
    <source>
        <dbReference type="ARBA" id="ARBA00022989"/>
    </source>
</evidence>
<dbReference type="PANTHER" id="PTHR43394:SF1">
    <property type="entry name" value="ATP-BINDING CASSETTE SUB-FAMILY B MEMBER 10, MITOCHONDRIAL"/>
    <property type="match status" value="1"/>
</dbReference>
<evidence type="ECO:0000313" key="17">
    <source>
        <dbReference type="EMBL" id="MBB4778529.1"/>
    </source>
</evidence>
<dbReference type="Pfam" id="PF00664">
    <property type="entry name" value="ABC_membrane"/>
    <property type="match status" value="1"/>
</dbReference>
<dbReference type="SUPFAM" id="SSF90123">
    <property type="entry name" value="ABC transporter transmembrane region"/>
    <property type="match status" value="1"/>
</dbReference>
<sequence length="728" mass="77302">MALVVIRRLRPRRRVPLRMQLSAADCAAACLAMVLSSHGRRTSVIEARRHLPSDRDGASARELIGAGKHFGLELRAFAAPAAGIARLPGPLIAHWGQNHFVVVEDVRDTEVSIADPAKGRRRLSPAEFKAGYSGVVLAGKPAGKLPRGSDSTWGTAARLLTGVLGDRRLIAALVAASLVVQLFPLLVAGVTRAVVDGTTSGSLADMLLPLAAAAGVAWLVFTVVSWLRSVLLIQLQTGVAARLMRRLVQHTFTLPFRFFDQRGSGDLLTRLSTASTLRDLLTERSLAFGIDCLTGLGYLVVLLAVASPPIAVAATAVAALQVLIALLAGRASIQRVRESLNAQALTQNTLVESLGGVETVIACGAEEATVARWRDRHDRELAAARRRDLFLSGVQALTTAAQTGLTVGLLLIVAYQLPGPTQLGELLAFAALAGAALAPLGSLLTTVQQLHAAIAHLERLGDIMDTPSAPAGRVELPGGLRGRIEVRDAYFGYHPSRPVLRDITLRIEPGQRVAIVGPTGSGKTTLGRLLLGLLEPTGGRISYDGVPLDLLDRRRLRRQMGIVTQQPFLFEGTIADNITAGKDHCTTEQIQAAVRVAALTEDIAAMPMGLHTAVGEGGSQVSGGQRQRIALARAVVHQPSVLLLDEPTSSLDARTEAMIQAGLTALGCTQVVIAHRLSTIRHADLIVVIDRGTIVEQGTHDSLVSRDGRYARLVREQQVERDPAISGP</sequence>
<evidence type="ECO:0000256" key="12">
    <source>
        <dbReference type="SAM" id="Phobius"/>
    </source>
</evidence>
<dbReference type="PANTHER" id="PTHR43394">
    <property type="entry name" value="ATP-DEPENDENT PERMEASE MDL1, MITOCHONDRIAL"/>
    <property type="match status" value="1"/>
</dbReference>
<reference evidence="17 18" key="3">
    <citation type="submission" date="2020-08" db="EMBL/GenBank/DDBJ databases">
        <title>Sequencing the genomes of 1000 actinobacteria strains.</title>
        <authorList>
            <person name="Klenk H.-P."/>
        </authorList>
    </citation>
    <scope>NUCLEOTIDE SEQUENCE [LARGE SCALE GENOMIC DNA]</scope>
    <source>
        <strain evidence="17 18">DSM 44772</strain>
    </source>
</reference>
<evidence type="ECO:0000256" key="3">
    <source>
        <dbReference type="ARBA" id="ARBA00022475"/>
    </source>
</evidence>
<dbReference type="InterPro" id="IPR003593">
    <property type="entry name" value="AAA+_ATPase"/>
</dbReference>
<feature type="transmembrane region" description="Helical" evidence="12">
    <location>
        <begin position="426"/>
        <end position="447"/>
    </location>
</feature>
<evidence type="ECO:0000259" key="14">
    <source>
        <dbReference type="PROSITE" id="PS50929"/>
    </source>
</evidence>
<reference evidence="16" key="1">
    <citation type="journal article" date="2014" name="Int. J. Syst. Evol. Microbiol.">
        <title>Complete genome of a new Firmicutes species belonging to the dominant human colonic microbiota ('Ruminococcus bicirculans') reveals two chromosomes and a selective capacity to utilize plant glucans.</title>
        <authorList>
            <consortium name="NISC Comparative Sequencing Program"/>
            <person name="Wegmann U."/>
            <person name="Louis P."/>
            <person name="Goesmann A."/>
            <person name="Henrissat B."/>
            <person name="Duncan S.H."/>
            <person name="Flint H.J."/>
        </authorList>
    </citation>
    <scope>NUCLEOTIDE SEQUENCE</scope>
    <source>
        <strain evidence="16">JCM 10667</strain>
    </source>
</reference>
<dbReference type="EMBL" id="BAAAHD010000008">
    <property type="protein sequence ID" value="GAA0550997.1"/>
    <property type="molecule type" value="Genomic_DNA"/>
</dbReference>
<keyword evidence="3" id="KW-1003">Cell membrane</keyword>
<dbReference type="InterPro" id="IPR036640">
    <property type="entry name" value="ABC1_TM_sf"/>
</dbReference>
<evidence type="ECO:0000256" key="2">
    <source>
        <dbReference type="ARBA" id="ARBA00022448"/>
    </source>
</evidence>
<comment type="similarity">
    <text evidence="11">Belongs to the ABC transporter superfamily. Lipid exporter (TC 3.A.1.106) family.</text>
</comment>
<comment type="caution">
    <text evidence="17">The sequence shown here is derived from an EMBL/GenBank/DDBJ whole genome shotgun (WGS) entry which is preliminary data.</text>
</comment>
<evidence type="ECO:0000256" key="1">
    <source>
        <dbReference type="ARBA" id="ARBA00004651"/>
    </source>
</evidence>
<keyword evidence="7" id="KW-0788">Thiol protease</keyword>
<dbReference type="Proteomes" id="UP001501427">
    <property type="component" value="Unassembled WGS sequence"/>
</dbReference>
<dbReference type="InterPro" id="IPR017871">
    <property type="entry name" value="ABC_transporter-like_CS"/>
</dbReference>
<evidence type="ECO:0000256" key="7">
    <source>
        <dbReference type="ARBA" id="ARBA00022807"/>
    </source>
</evidence>
<feature type="transmembrane region" description="Helical" evidence="12">
    <location>
        <begin position="207"/>
        <end position="227"/>
    </location>
</feature>
<dbReference type="InterPro" id="IPR027417">
    <property type="entry name" value="P-loop_NTPase"/>
</dbReference>
<dbReference type="InterPro" id="IPR003439">
    <property type="entry name" value="ABC_transporter-like_ATP-bd"/>
</dbReference>
<dbReference type="PROSITE" id="PS50929">
    <property type="entry name" value="ABC_TM1F"/>
    <property type="match status" value="1"/>
</dbReference>
<feature type="transmembrane region" description="Helical" evidence="12">
    <location>
        <begin position="169"/>
        <end position="195"/>
    </location>
</feature>
<dbReference type="PROSITE" id="PS50893">
    <property type="entry name" value="ABC_TRANSPORTER_2"/>
    <property type="match status" value="1"/>
</dbReference>
<dbReference type="Pfam" id="PF03412">
    <property type="entry name" value="Peptidase_C39"/>
    <property type="match status" value="1"/>
</dbReference>
<dbReference type="RefSeq" id="WP_184889595.1">
    <property type="nucleotide sequence ID" value="NZ_BAAAHD010000008.1"/>
</dbReference>